<accession>A0ABQ4QVQ2</accession>
<feature type="domain" description="HpcH/HpaI aldolase/citrate lyase" evidence="5">
    <location>
        <begin position="2"/>
        <end position="229"/>
    </location>
</feature>
<keyword evidence="3" id="KW-0479">Metal-binding</keyword>
<sequence length="291" mass="30091">MRALLFVPGDSPRKLDRALEAGADALILDLEDSVALPEKPAARAVTAAFLARMREAPGRPRLYVRVNALDTGLADADLAAVMGAGPDGIVLPKAAGGPDVAALGARLAVHEAQAGLPDGATRILPIATETARAVFALSSLAGASRRLAGVTWGAEDLSAEIGAETNRDDGGAWSGPFRLARNLTLLAAAAAEVDAIDTINARFRDLEGLARECREARRDGFAGKMAIHPAQVPVINAAFTPSEAALARARAIVAAFARSPGTGVVGIDGEMLDRPHLRRAERLLARAGPAT</sequence>
<dbReference type="PIRSF" id="PIRSF015582">
    <property type="entry name" value="Cit_lyase_B"/>
    <property type="match status" value="1"/>
</dbReference>
<protein>
    <submittedName>
        <fullName evidence="6">(3S)-malyl-CoA thioesterase</fullName>
    </submittedName>
</protein>
<dbReference type="EMBL" id="BPQH01000005">
    <property type="protein sequence ID" value="GJD49289.1"/>
    <property type="molecule type" value="Genomic_DNA"/>
</dbReference>
<evidence type="ECO:0000313" key="7">
    <source>
        <dbReference type="Proteomes" id="UP001055167"/>
    </source>
</evidence>
<comment type="similarity">
    <text evidence="2">Belongs to the HpcH/HpaI aldolase family.</text>
</comment>
<dbReference type="SUPFAM" id="SSF51621">
    <property type="entry name" value="Phosphoenolpyruvate/pyruvate domain"/>
    <property type="match status" value="1"/>
</dbReference>
<evidence type="ECO:0000256" key="4">
    <source>
        <dbReference type="ARBA" id="ARBA00022842"/>
    </source>
</evidence>
<organism evidence="6 7">
    <name type="scientific">Methylobacterium crusticola</name>
    <dbReference type="NCBI Taxonomy" id="1697972"/>
    <lineage>
        <taxon>Bacteria</taxon>
        <taxon>Pseudomonadati</taxon>
        <taxon>Pseudomonadota</taxon>
        <taxon>Alphaproteobacteria</taxon>
        <taxon>Hyphomicrobiales</taxon>
        <taxon>Methylobacteriaceae</taxon>
        <taxon>Methylobacterium</taxon>
    </lineage>
</organism>
<evidence type="ECO:0000256" key="2">
    <source>
        <dbReference type="ARBA" id="ARBA00005568"/>
    </source>
</evidence>
<comment type="cofactor">
    <cofactor evidence="1">
        <name>Mg(2+)</name>
        <dbReference type="ChEBI" id="CHEBI:18420"/>
    </cofactor>
</comment>
<keyword evidence="4" id="KW-0460">Magnesium</keyword>
<gene>
    <name evidence="6" type="primary">mcl2_1</name>
    <name evidence="6" type="ORF">OPKNFCMD_2019</name>
</gene>
<evidence type="ECO:0000256" key="3">
    <source>
        <dbReference type="ARBA" id="ARBA00022723"/>
    </source>
</evidence>
<dbReference type="Gene3D" id="3.20.20.60">
    <property type="entry name" value="Phosphoenolpyruvate-binding domains"/>
    <property type="match status" value="1"/>
</dbReference>
<reference evidence="6" key="1">
    <citation type="journal article" date="2021" name="Front. Microbiol.">
        <title>Comprehensive Comparative Genomics and Phenotyping of Methylobacterium Species.</title>
        <authorList>
            <person name="Alessa O."/>
            <person name="Ogura Y."/>
            <person name="Fujitani Y."/>
            <person name="Takami H."/>
            <person name="Hayashi T."/>
            <person name="Sahin N."/>
            <person name="Tani A."/>
        </authorList>
    </citation>
    <scope>NUCLEOTIDE SEQUENCE</scope>
    <source>
        <strain evidence="6">KCTC 52305</strain>
    </source>
</reference>
<dbReference type="InterPro" id="IPR040442">
    <property type="entry name" value="Pyrv_kinase-like_dom_sf"/>
</dbReference>
<dbReference type="PANTHER" id="PTHR32308:SF0">
    <property type="entry name" value="HPCH_HPAI ALDOLASE_CITRATE LYASE DOMAIN-CONTAINING PROTEIN"/>
    <property type="match status" value="1"/>
</dbReference>
<keyword evidence="7" id="KW-1185">Reference proteome</keyword>
<comment type="caution">
    <text evidence="6">The sequence shown here is derived from an EMBL/GenBank/DDBJ whole genome shotgun (WGS) entry which is preliminary data.</text>
</comment>
<evidence type="ECO:0000313" key="6">
    <source>
        <dbReference type="EMBL" id="GJD49289.1"/>
    </source>
</evidence>
<proteinExistence type="inferred from homology"/>
<evidence type="ECO:0000259" key="5">
    <source>
        <dbReference type="Pfam" id="PF03328"/>
    </source>
</evidence>
<reference evidence="6" key="2">
    <citation type="submission" date="2021-08" db="EMBL/GenBank/DDBJ databases">
        <authorList>
            <person name="Tani A."/>
            <person name="Ola A."/>
            <person name="Ogura Y."/>
            <person name="Katsura K."/>
            <person name="Hayashi T."/>
        </authorList>
    </citation>
    <scope>NUCLEOTIDE SEQUENCE</scope>
    <source>
        <strain evidence="6">KCTC 52305</strain>
    </source>
</reference>
<dbReference type="InterPro" id="IPR005000">
    <property type="entry name" value="Aldolase/citrate-lyase_domain"/>
</dbReference>
<dbReference type="PANTHER" id="PTHR32308">
    <property type="entry name" value="LYASE BETA SUBUNIT, PUTATIVE (AFU_ORTHOLOGUE AFUA_4G13030)-RELATED"/>
    <property type="match status" value="1"/>
</dbReference>
<name>A0ABQ4QVQ2_9HYPH</name>
<dbReference type="Proteomes" id="UP001055167">
    <property type="component" value="Unassembled WGS sequence"/>
</dbReference>
<dbReference type="RefSeq" id="WP_128565018.1">
    <property type="nucleotide sequence ID" value="NZ_BPQH01000005.1"/>
</dbReference>
<dbReference type="InterPro" id="IPR011206">
    <property type="entry name" value="Citrate_lyase_beta/mcl1/mcl2"/>
</dbReference>
<dbReference type="Pfam" id="PF03328">
    <property type="entry name" value="HpcH_HpaI"/>
    <property type="match status" value="1"/>
</dbReference>
<dbReference type="InterPro" id="IPR015813">
    <property type="entry name" value="Pyrv/PenolPyrv_kinase-like_dom"/>
</dbReference>
<evidence type="ECO:0000256" key="1">
    <source>
        <dbReference type="ARBA" id="ARBA00001946"/>
    </source>
</evidence>